<name>A0ABV8UF42_9PROT</name>
<evidence type="ECO:0000259" key="2">
    <source>
        <dbReference type="Pfam" id="PF00144"/>
    </source>
</evidence>
<dbReference type="PANTHER" id="PTHR43283:SF7">
    <property type="entry name" value="BETA-LACTAMASE-RELATED DOMAIN-CONTAINING PROTEIN"/>
    <property type="match status" value="1"/>
</dbReference>
<keyword evidence="3" id="KW-0378">Hydrolase</keyword>
<dbReference type="GO" id="GO:0016787">
    <property type="term" value="F:hydrolase activity"/>
    <property type="evidence" value="ECO:0007669"/>
    <property type="project" value="UniProtKB-KW"/>
</dbReference>
<dbReference type="InterPro" id="IPR050789">
    <property type="entry name" value="Diverse_Enzym_Activities"/>
</dbReference>
<keyword evidence="1" id="KW-0732">Signal</keyword>
<evidence type="ECO:0000313" key="4">
    <source>
        <dbReference type="Proteomes" id="UP001595776"/>
    </source>
</evidence>
<dbReference type="Proteomes" id="UP001595776">
    <property type="component" value="Unassembled WGS sequence"/>
</dbReference>
<feature type="chain" id="PRO_5047539421" evidence="1">
    <location>
        <begin position="21"/>
        <end position="465"/>
    </location>
</feature>
<reference evidence="4" key="1">
    <citation type="journal article" date="2019" name="Int. J. Syst. Evol. Microbiol.">
        <title>The Global Catalogue of Microorganisms (GCM) 10K type strain sequencing project: providing services to taxonomists for standard genome sequencing and annotation.</title>
        <authorList>
            <consortium name="The Broad Institute Genomics Platform"/>
            <consortium name="The Broad Institute Genome Sequencing Center for Infectious Disease"/>
            <person name="Wu L."/>
            <person name="Ma J."/>
        </authorList>
    </citation>
    <scope>NUCLEOTIDE SEQUENCE [LARGE SCALE GENOMIC DNA]</scope>
    <source>
        <strain evidence="4">CGMCC 1.15304</strain>
    </source>
</reference>
<gene>
    <name evidence="3" type="ORF">ACFO5Q_14615</name>
</gene>
<proteinExistence type="predicted"/>
<organism evidence="3 4">
    <name type="scientific">Kordiimonas lipolytica</name>
    <dbReference type="NCBI Taxonomy" id="1662421"/>
    <lineage>
        <taxon>Bacteria</taxon>
        <taxon>Pseudomonadati</taxon>
        <taxon>Pseudomonadota</taxon>
        <taxon>Alphaproteobacteria</taxon>
        <taxon>Kordiimonadales</taxon>
        <taxon>Kordiimonadaceae</taxon>
        <taxon>Kordiimonas</taxon>
    </lineage>
</organism>
<dbReference type="RefSeq" id="WP_068143892.1">
    <property type="nucleotide sequence ID" value="NZ_JBHSCR010000014.1"/>
</dbReference>
<dbReference type="Pfam" id="PF00144">
    <property type="entry name" value="Beta-lactamase"/>
    <property type="match status" value="1"/>
</dbReference>
<dbReference type="EC" id="3.-.-.-" evidence="3"/>
<evidence type="ECO:0000256" key="1">
    <source>
        <dbReference type="SAM" id="SignalP"/>
    </source>
</evidence>
<evidence type="ECO:0000313" key="3">
    <source>
        <dbReference type="EMBL" id="MFC4349084.1"/>
    </source>
</evidence>
<dbReference type="InterPro" id="IPR012338">
    <property type="entry name" value="Beta-lactam/transpept-like"/>
</dbReference>
<dbReference type="SUPFAM" id="SSF56601">
    <property type="entry name" value="beta-lactamase/transpeptidase-like"/>
    <property type="match status" value="1"/>
</dbReference>
<dbReference type="Gene3D" id="3.40.710.10">
    <property type="entry name" value="DD-peptidase/beta-lactamase superfamily"/>
    <property type="match status" value="1"/>
</dbReference>
<dbReference type="InterPro" id="IPR001466">
    <property type="entry name" value="Beta-lactam-related"/>
</dbReference>
<protein>
    <submittedName>
        <fullName evidence="3">Serine hydrolase domain-containing protein</fullName>
        <ecNumber evidence="3">3.-.-.-</ecNumber>
    </submittedName>
</protein>
<comment type="caution">
    <text evidence="3">The sequence shown here is derived from an EMBL/GenBank/DDBJ whole genome shotgun (WGS) entry which is preliminary data.</text>
</comment>
<feature type="signal peptide" evidence="1">
    <location>
        <begin position="1"/>
        <end position="20"/>
    </location>
</feature>
<keyword evidence="4" id="KW-1185">Reference proteome</keyword>
<dbReference type="PANTHER" id="PTHR43283">
    <property type="entry name" value="BETA-LACTAMASE-RELATED"/>
    <property type="match status" value="1"/>
</dbReference>
<sequence>MKNVIAALVLATSVSTVGFAQETDATIRAYAAGYKAAFTCSATFNGGKSPEQIEAQELTGIYPLVADVVPTLEAKIDHDAKRVTVAFSDTLPPRISQWRPHLGCTQLPVGAKAETTAALPRIDIDVPARNDSAPWSRIPSNYGEADNEALAALVARAFKDPKYGKDAFTTALLVASPDEILIESYIDGYTHRTSQRTWSVAKSIAASVIGAAVEEGQIDIKAPAPVASWQSPLDPRKGITLENLLHMASGLDSNQAGNRTDRLYIGGGRVDDTAMRTSLEVNPGSRWKYANNDTLLAVRALKDAIGDEQAYLEFPFEALLHKIGMLDTVPEVDWGGNFVMSSQVWTTSRDLARLGILYLNDGTWNGERILPEGWAKYVATSAPSQPPAARANGSAIPGYGAQFWLYNERFPELPNDSFAALGNRGQILMIIPSKNLVIVRRGHDPAGGEGFQIHSFAADVLKALE</sequence>
<feature type="domain" description="Beta-lactamase-related" evidence="2">
    <location>
        <begin position="170"/>
        <end position="439"/>
    </location>
</feature>
<accession>A0ABV8UF42</accession>
<dbReference type="EMBL" id="JBHSCR010000014">
    <property type="protein sequence ID" value="MFC4349084.1"/>
    <property type="molecule type" value="Genomic_DNA"/>
</dbReference>